<gene>
    <name evidence="2" type="primary">45</name>
    <name evidence="2" type="ORF">HRTV4_45</name>
</gene>
<dbReference type="KEGG" id="vg:16194423"/>
<protein>
    <submittedName>
        <fullName evidence="2">Uncharacterized protein</fullName>
    </submittedName>
</protein>
<evidence type="ECO:0000313" key="3">
    <source>
        <dbReference type="Proteomes" id="UP000202022"/>
    </source>
</evidence>
<evidence type="ECO:0000256" key="1">
    <source>
        <dbReference type="SAM" id="MobiDB-lite"/>
    </source>
</evidence>
<dbReference type="RefSeq" id="YP_008059534.1">
    <property type="nucleotide sequence ID" value="NC_021329.1"/>
</dbReference>
<accession>R4TKD9</accession>
<feature type="region of interest" description="Disordered" evidence="1">
    <location>
        <begin position="48"/>
        <end position="71"/>
    </location>
</feature>
<evidence type="ECO:0000313" key="2">
    <source>
        <dbReference type="EMBL" id="AGM11137.1"/>
    </source>
</evidence>
<dbReference type="GeneID" id="16194423"/>
<dbReference type="EMBL" id="KC292023">
    <property type="protein sequence ID" value="AGM11137.1"/>
    <property type="molecule type" value="Genomic_DNA"/>
</dbReference>
<keyword evidence="3" id="KW-1185">Reference proteome</keyword>
<name>R4TKD9_9CAUD</name>
<reference evidence="2 3" key="1">
    <citation type="submission" date="2012-12" db="EMBL/GenBank/DDBJ databases">
        <authorList>
            <person name="Sencilo A."/>
            <person name="Jacobs-Sera D."/>
            <person name="Russell D.A."/>
            <person name="Ko C."/>
            <person name="Atanasova N."/>
            <person name="Osterlund E."/>
            <person name="Oksanen H.M."/>
            <person name="Bamford D.H."/>
            <person name="Hatfull G.F."/>
            <person name="Roine E."/>
            <person name="Hendrix R.W."/>
        </authorList>
    </citation>
    <scope>NUCLEOTIDE SEQUENCE [LARGE SCALE GENOMIC DNA]</scope>
</reference>
<proteinExistence type="predicted"/>
<sequence length="71" mass="8176">MSSNPPTWSRSLIPDSDDGFVDDAYSAAELERMDWDTIRSIAAEYDTDEINGRSDREDMEEWLEGQTRLES</sequence>
<organism evidence="2 3">
    <name type="scientific">Halorubrum tailed virus 4</name>
    <dbReference type="NCBI Taxonomy" id="1273752"/>
    <lineage>
        <taxon>Viruses</taxon>
        <taxon>Duplodnaviria</taxon>
        <taxon>Heunggongvirae</taxon>
        <taxon>Uroviricota</taxon>
        <taxon>Caudoviricetes</taxon>
        <taxon>Kirjokansivirales</taxon>
        <taxon>Haloferuviridae</taxon>
        <taxon>Saldibavirus</taxon>
        <taxon>Saldibavirus natrii</taxon>
        <taxon>Saldibavirus HRTV4</taxon>
    </lineage>
</organism>
<dbReference type="Proteomes" id="UP000202022">
    <property type="component" value="Segment"/>
</dbReference>